<accession>A0A2Z4Y3D6</accession>
<feature type="compositionally biased region" description="Polar residues" evidence="4">
    <location>
        <begin position="284"/>
        <end position="302"/>
    </location>
</feature>
<dbReference type="EMBL" id="CP030759">
    <property type="protein sequence ID" value="AXA35614.1"/>
    <property type="molecule type" value="Genomic_DNA"/>
</dbReference>
<evidence type="ECO:0000313" key="8">
    <source>
        <dbReference type="Proteomes" id="UP000262583"/>
    </source>
</evidence>
<dbReference type="SUPFAM" id="SSF48452">
    <property type="entry name" value="TPR-like"/>
    <property type="match status" value="1"/>
</dbReference>
<dbReference type="PANTHER" id="PTHR30258">
    <property type="entry name" value="TYPE II SECRETION SYSTEM PROTEIN GSPE-RELATED"/>
    <property type="match status" value="1"/>
</dbReference>
<dbReference type="SUPFAM" id="SSF52540">
    <property type="entry name" value="P-loop containing nucleoside triphosphate hydrolases"/>
    <property type="match status" value="1"/>
</dbReference>
<feature type="region of interest" description="Disordered" evidence="4">
    <location>
        <begin position="284"/>
        <end position="311"/>
    </location>
</feature>
<gene>
    <name evidence="7" type="ORF">BRCON_0837</name>
</gene>
<keyword evidence="3" id="KW-0067">ATP-binding</keyword>
<dbReference type="PROSITE" id="PS00662">
    <property type="entry name" value="T2SP_E"/>
    <property type="match status" value="1"/>
</dbReference>
<dbReference type="Proteomes" id="UP000262583">
    <property type="component" value="Chromosome"/>
</dbReference>
<sequence length="853" mass="94430">MEILREPIGAVRRNAVCFLVVALLLICCGPVSADEIVYKGTNQVERGIVVEESPTKIRFRDEQGREKQIDRILIQEIRRDTTGGVTLSELLSQISFARQAGDYRRAFEAALTAVRTNPQSATTLSEAFQVTLLTAENSARELYAKGDVAGAHKVFAEVFRAITAPEAEKLIASTSDLKRWRETVGRSYSTVAYLLAIQTLQDSASTTAALQLLRQSVEADNSNTTAAISLARLARRLGDTELARKTYEWVIRTGGNASELVGLARAELEQMKAQLLAAQPQLPTATVAQPQPQNPQTVSSPLPQAAPPTTAAEPQWLRALRERLASVPGMQYLKPVYDEVASGQYNTYIVGGGSFILIFWIIPYALVRSRSRKGDVLAAEARQSVKRWGIIAFIPYLFKSLAAAKPKNRCPFCNKTLDRIDDYTDLNFYSCPHCRETITPIYDLKDYINHLIRQVDLSSRHAKRGLETVVERDAMVKLVRAVITLAFRRRASDLHLESDLEGAKLRIRVDGMMYDFLSLPKSVSSAFISALKIMANLDITERRVPQDGKFSLWVDKNDLDLRINTSPSAMGEKVTIRILSQKSILVDPVKLGLEGENLEHFESAIHRPHGMIIVTGPAGSGKSTTLYVALNEINTGEKNIVTLEDPIEYQLKGISQMQVNPAANFTFASGMRSILRQDPDVIMVGEIRDPETAGIAVDAALTGHLVLTTLHTIDSVTIFARLEELGVEPRRVANALVCAIAQRLVRVICSECKQPYKPKKPDLEALGLLARDLEFFHGAGCEECMNTGYCGRVGIFEFFIPDAEIRELLEANATLSVIRELARKKGLRTLREEGIQKVLQGLTTVEEVIRVTS</sequence>
<feature type="domain" description="Bacterial type II secretion system protein E" evidence="6">
    <location>
        <begin position="675"/>
        <end position="689"/>
    </location>
</feature>
<dbReference type="GO" id="GO:0005524">
    <property type="term" value="F:ATP binding"/>
    <property type="evidence" value="ECO:0007669"/>
    <property type="project" value="UniProtKB-KW"/>
</dbReference>
<dbReference type="InterPro" id="IPR011990">
    <property type="entry name" value="TPR-like_helical_dom_sf"/>
</dbReference>
<dbReference type="AlphaFoldDB" id="A0A2Z4Y3D6"/>
<dbReference type="GO" id="GO:0016887">
    <property type="term" value="F:ATP hydrolysis activity"/>
    <property type="evidence" value="ECO:0007669"/>
    <property type="project" value="TreeGrafter"/>
</dbReference>
<organism evidence="7 8">
    <name type="scientific">Sumerlaea chitinivorans</name>
    <dbReference type="NCBI Taxonomy" id="2250252"/>
    <lineage>
        <taxon>Bacteria</taxon>
        <taxon>Candidatus Sumerlaeota</taxon>
        <taxon>Candidatus Sumerlaeia</taxon>
        <taxon>Candidatus Sumerlaeales</taxon>
        <taxon>Candidatus Sumerlaeaceae</taxon>
        <taxon>Candidatus Sumerlaea</taxon>
    </lineage>
</organism>
<evidence type="ECO:0000256" key="1">
    <source>
        <dbReference type="ARBA" id="ARBA00006611"/>
    </source>
</evidence>
<evidence type="ECO:0000256" key="2">
    <source>
        <dbReference type="ARBA" id="ARBA00022741"/>
    </source>
</evidence>
<proteinExistence type="inferred from homology"/>
<dbReference type="Pfam" id="PF00437">
    <property type="entry name" value="T2SSE"/>
    <property type="match status" value="1"/>
</dbReference>
<evidence type="ECO:0000256" key="5">
    <source>
        <dbReference type="SAM" id="SignalP"/>
    </source>
</evidence>
<keyword evidence="2" id="KW-0547">Nucleotide-binding</keyword>
<dbReference type="KEGG" id="schv:BRCON_0837"/>
<feature type="chain" id="PRO_5016255054" evidence="5">
    <location>
        <begin position="34"/>
        <end position="853"/>
    </location>
</feature>
<dbReference type="InterPro" id="IPR027417">
    <property type="entry name" value="P-loop_NTPase"/>
</dbReference>
<dbReference type="Gene3D" id="3.30.450.90">
    <property type="match status" value="1"/>
</dbReference>
<dbReference type="GO" id="GO:0005886">
    <property type="term" value="C:plasma membrane"/>
    <property type="evidence" value="ECO:0007669"/>
    <property type="project" value="TreeGrafter"/>
</dbReference>
<evidence type="ECO:0000256" key="4">
    <source>
        <dbReference type="SAM" id="MobiDB-lite"/>
    </source>
</evidence>
<dbReference type="FunFam" id="3.40.50.300:FF:000398">
    <property type="entry name" value="Type IV pilus assembly ATPase PilB"/>
    <property type="match status" value="1"/>
</dbReference>
<comment type="similarity">
    <text evidence="1">Belongs to the GSP E family.</text>
</comment>
<evidence type="ECO:0000256" key="3">
    <source>
        <dbReference type="ARBA" id="ARBA00022840"/>
    </source>
</evidence>
<dbReference type="InterPro" id="IPR001482">
    <property type="entry name" value="T2SS/T4SS_dom"/>
</dbReference>
<evidence type="ECO:0000259" key="6">
    <source>
        <dbReference type="PROSITE" id="PS00662"/>
    </source>
</evidence>
<keyword evidence="5" id="KW-0732">Signal</keyword>
<feature type="signal peptide" evidence="5">
    <location>
        <begin position="1"/>
        <end position="33"/>
    </location>
</feature>
<dbReference type="Gene3D" id="3.40.50.300">
    <property type="entry name" value="P-loop containing nucleotide triphosphate hydrolases"/>
    <property type="match status" value="1"/>
</dbReference>
<dbReference type="CDD" id="cd01129">
    <property type="entry name" value="PulE-GspE-like"/>
    <property type="match status" value="1"/>
</dbReference>
<evidence type="ECO:0000313" key="7">
    <source>
        <dbReference type="EMBL" id="AXA35614.1"/>
    </source>
</evidence>
<protein>
    <submittedName>
        <fullName evidence="7">Type IV fimbrial assembly, ATPase PilB</fullName>
    </submittedName>
</protein>
<dbReference type="PANTHER" id="PTHR30258:SF2">
    <property type="entry name" value="COMG OPERON PROTEIN 1"/>
    <property type="match status" value="1"/>
</dbReference>
<dbReference type="Gene3D" id="1.25.40.10">
    <property type="entry name" value="Tetratricopeptide repeat domain"/>
    <property type="match status" value="1"/>
</dbReference>
<reference evidence="7 8" key="1">
    <citation type="submission" date="2018-05" db="EMBL/GenBank/DDBJ databases">
        <title>A metagenomic window into the 2 km-deep terrestrial subsurface aquifer revealed taxonomically and functionally diverse microbial community comprising novel uncultured bacterial lineages.</title>
        <authorList>
            <person name="Kadnikov V.V."/>
            <person name="Mardanov A.V."/>
            <person name="Beletsky A.V."/>
            <person name="Banks D."/>
            <person name="Pimenov N.V."/>
            <person name="Frank Y.A."/>
            <person name="Karnachuk O.V."/>
            <person name="Ravin N.V."/>
        </authorList>
    </citation>
    <scope>NUCLEOTIDE SEQUENCE [LARGE SCALE GENOMIC DNA]</scope>
    <source>
        <strain evidence="7">BY</strain>
    </source>
</reference>
<name>A0A2Z4Y3D6_SUMC1</name>